<reference evidence="1 2" key="1">
    <citation type="journal article" date="2022" name="Nat. Genet.">
        <title>Improved pea reference genome and pan-genome highlight genomic features and evolutionary characteristics.</title>
        <authorList>
            <person name="Yang T."/>
            <person name="Liu R."/>
            <person name="Luo Y."/>
            <person name="Hu S."/>
            <person name="Wang D."/>
            <person name="Wang C."/>
            <person name="Pandey M.K."/>
            <person name="Ge S."/>
            <person name="Xu Q."/>
            <person name="Li N."/>
            <person name="Li G."/>
            <person name="Huang Y."/>
            <person name="Saxena R.K."/>
            <person name="Ji Y."/>
            <person name="Li M."/>
            <person name="Yan X."/>
            <person name="He Y."/>
            <person name="Liu Y."/>
            <person name="Wang X."/>
            <person name="Xiang C."/>
            <person name="Varshney R.K."/>
            <person name="Ding H."/>
            <person name="Gao S."/>
            <person name="Zong X."/>
        </authorList>
    </citation>
    <scope>NUCLEOTIDE SEQUENCE [LARGE SCALE GENOMIC DNA]</scope>
    <source>
        <strain evidence="1 2">cv. Zhongwan 6</strain>
    </source>
</reference>
<accession>A0A9D5A4V8</accession>
<dbReference type="AlphaFoldDB" id="A0A9D5A4V8"/>
<dbReference type="Gramene" id="Psat06G0344100-T1">
    <property type="protein sequence ID" value="KAI5397627.1"/>
    <property type="gene ID" value="KIW84_063441"/>
</dbReference>
<organism evidence="1 2">
    <name type="scientific">Pisum sativum</name>
    <name type="common">Garden pea</name>
    <name type="synonym">Lathyrus oleraceus</name>
    <dbReference type="NCBI Taxonomy" id="3888"/>
    <lineage>
        <taxon>Eukaryota</taxon>
        <taxon>Viridiplantae</taxon>
        <taxon>Streptophyta</taxon>
        <taxon>Embryophyta</taxon>
        <taxon>Tracheophyta</taxon>
        <taxon>Spermatophyta</taxon>
        <taxon>Magnoliopsida</taxon>
        <taxon>eudicotyledons</taxon>
        <taxon>Gunneridae</taxon>
        <taxon>Pentapetalae</taxon>
        <taxon>rosids</taxon>
        <taxon>fabids</taxon>
        <taxon>Fabales</taxon>
        <taxon>Fabaceae</taxon>
        <taxon>Papilionoideae</taxon>
        <taxon>50 kb inversion clade</taxon>
        <taxon>NPAAA clade</taxon>
        <taxon>Hologalegina</taxon>
        <taxon>IRL clade</taxon>
        <taxon>Fabeae</taxon>
        <taxon>Lathyrus</taxon>
    </lineage>
</organism>
<sequence length="74" mass="8295">MHVRARFKEYEDAIRMDKKVVGRNNEVMLIKWNLPKPGMTKLNVDGACIKGVAAGCGGTVRDDKAHMVENHNND</sequence>
<evidence type="ECO:0000313" key="2">
    <source>
        <dbReference type="Proteomes" id="UP001058974"/>
    </source>
</evidence>
<dbReference type="Proteomes" id="UP001058974">
    <property type="component" value="Chromosome 6"/>
</dbReference>
<evidence type="ECO:0008006" key="3">
    <source>
        <dbReference type="Google" id="ProtNLM"/>
    </source>
</evidence>
<comment type="caution">
    <text evidence="1">The sequence shown here is derived from an EMBL/GenBank/DDBJ whole genome shotgun (WGS) entry which is preliminary data.</text>
</comment>
<dbReference type="EMBL" id="JAMSHJ010000006">
    <property type="protein sequence ID" value="KAI5397627.1"/>
    <property type="molecule type" value="Genomic_DNA"/>
</dbReference>
<gene>
    <name evidence="1" type="ORF">KIW84_063441</name>
</gene>
<protein>
    <recommendedName>
        <fullName evidence="3">RNase H type-1 domain-containing protein</fullName>
    </recommendedName>
</protein>
<proteinExistence type="predicted"/>
<name>A0A9D5A4V8_PEA</name>
<evidence type="ECO:0000313" key="1">
    <source>
        <dbReference type="EMBL" id="KAI5397627.1"/>
    </source>
</evidence>
<keyword evidence="2" id="KW-1185">Reference proteome</keyword>